<reference evidence="5" key="1">
    <citation type="submission" date="2022-08" db="EMBL/GenBank/DDBJ databases">
        <title>The genomic sequence of strain Paenibacillus sp. SCIV0701.</title>
        <authorList>
            <person name="Zhao H."/>
        </authorList>
    </citation>
    <scope>NUCLEOTIDE SEQUENCE</scope>
    <source>
        <strain evidence="5">SCIV0701</strain>
    </source>
</reference>
<evidence type="ECO:0000313" key="6">
    <source>
        <dbReference type="Proteomes" id="UP001141950"/>
    </source>
</evidence>
<dbReference type="EMBL" id="JANIPJ010000028">
    <property type="protein sequence ID" value="MCR2807499.1"/>
    <property type="molecule type" value="Genomic_DNA"/>
</dbReference>
<feature type="domain" description="Beta-agarase/YXIM esterase-like galactose-binding" evidence="4">
    <location>
        <begin position="3"/>
        <end position="123"/>
    </location>
</feature>
<dbReference type="CDD" id="cd01821">
    <property type="entry name" value="Rhamnogalacturan_acetylesterase_like"/>
    <property type="match status" value="1"/>
</dbReference>
<dbReference type="Proteomes" id="UP001141950">
    <property type="component" value="Unassembled WGS sequence"/>
</dbReference>
<dbReference type="Pfam" id="PF13472">
    <property type="entry name" value="Lipase_GDSL_2"/>
    <property type="match status" value="1"/>
</dbReference>
<protein>
    <submittedName>
        <fullName evidence="5">Rhamnogalacturonan acetylesterase</fullName>
    </submittedName>
</protein>
<dbReference type="AlphaFoldDB" id="A0A9X2SBB2"/>
<dbReference type="Gene3D" id="2.60.120.430">
    <property type="entry name" value="Galactose-binding lectin"/>
    <property type="match status" value="1"/>
</dbReference>
<evidence type="ECO:0000259" key="3">
    <source>
        <dbReference type="Pfam" id="PF13472"/>
    </source>
</evidence>
<organism evidence="5 6">
    <name type="scientific">Paenibacillus soyae</name>
    <dbReference type="NCBI Taxonomy" id="2969249"/>
    <lineage>
        <taxon>Bacteria</taxon>
        <taxon>Bacillati</taxon>
        <taxon>Bacillota</taxon>
        <taxon>Bacilli</taxon>
        <taxon>Bacillales</taxon>
        <taxon>Paenibacillaceae</taxon>
        <taxon>Paenibacillus</taxon>
    </lineage>
</organism>
<dbReference type="InterPro" id="IPR037459">
    <property type="entry name" value="RhgT-like"/>
</dbReference>
<accession>A0A9X2SBB2</accession>
<proteinExistence type="inferred from homology"/>
<dbReference type="SUPFAM" id="SSF52266">
    <property type="entry name" value="SGNH hydrolase"/>
    <property type="match status" value="1"/>
</dbReference>
<evidence type="ECO:0000256" key="2">
    <source>
        <dbReference type="ARBA" id="ARBA00022801"/>
    </source>
</evidence>
<evidence type="ECO:0000256" key="1">
    <source>
        <dbReference type="ARBA" id="ARBA00008668"/>
    </source>
</evidence>
<dbReference type="PANTHER" id="PTHR43695:SF1">
    <property type="entry name" value="RHAMNOGALACTURONAN ACETYLESTERASE"/>
    <property type="match status" value="1"/>
</dbReference>
<dbReference type="Gene3D" id="3.40.50.1110">
    <property type="entry name" value="SGNH hydrolase"/>
    <property type="match status" value="1"/>
</dbReference>
<dbReference type="InterPro" id="IPR008979">
    <property type="entry name" value="Galactose-bd-like_sf"/>
</dbReference>
<keyword evidence="6" id="KW-1185">Reference proteome</keyword>
<gene>
    <name evidence="5" type="ORF">NQZ67_26780</name>
</gene>
<sequence length="366" mass="40625">MTFRFDFGTAGAAGENYRKVTPADGYDTKQGYGFVNGAQVSAARRSGEALTGDFCIPFDASFVVDVPDGNYIVNLAIGDELAPTCTSLKTNGERLILKDRRTVEGQIAWEKFSVNVRGGKLKLRFGGLAPRVNALEIVPSPELITLFLAGDSTVTDPRDGIFPQSGWGQMLPYYFRHDVAVANHAVGGRSSKSFIGEGRLDVIKEEIKEGDFLFIQFGHNDQKPDEPRFTDPATTYKPYLMQYVEVARSANATPVLITSVQRRHFDEAGKLKDTHGAYLDAVRELAREEGVALIDLAEKSKRLYEELGPEETKKLLLWGAPGEWLNYSSGVQDNTHFQEYGSLRIAELVVQGIRELNLMPLTMYLR</sequence>
<dbReference type="RefSeq" id="WP_257452032.1">
    <property type="nucleotide sequence ID" value="NZ_JANIPJ010000028.1"/>
</dbReference>
<dbReference type="PANTHER" id="PTHR43695">
    <property type="entry name" value="PUTATIVE (AFU_ORTHOLOGUE AFUA_2G17250)-RELATED"/>
    <property type="match status" value="1"/>
</dbReference>
<dbReference type="InterPro" id="IPR036514">
    <property type="entry name" value="SGNH_hydro_sf"/>
</dbReference>
<name>A0A9X2SBB2_9BACL</name>
<keyword evidence="2" id="KW-0378">Hydrolase</keyword>
<dbReference type="GO" id="GO:0016787">
    <property type="term" value="F:hydrolase activity"/>
    <property type="evidence" value="ECO:0007669"/>
    <property type="project" value="UniProtKB-KW"/>
</dbReference>
<dbReference type="Pfam" id="PF21254">
    <property type="entry name" value="AGA-YXIM_GBD"/>
    <property type="match status" value="1"/>
</dbReference>
<dbReference type="SUPFAM" id="SSF49785">
    <property type="entry name" value="Galactose-binding domain-like"/>
    <property type="match status" value="1"/>
</dbReference>
<comment type="caution">
    <text evidence="5">The sequence shown here is derived from an EMBL/GenBank/DDBJ whole genome shotgun (WGS) entry which is preliminary data.</text>
</comment>
<dbReference type="InterPro" id="IPR049033">
    <property type="entry name" value="AGA-YXIM_GBD"/>
</dbReference>
<evidence type="ECO:0000259" key="4">
    <source>
        <dbReference type="Pfam" id="PF21254"/>
    </source>
</evidence>
<evidence type="ECO:0000313" key="5">
    <source>
        <dbReference type="EMBL" id="MCR2807499.1"/>
    </source>
</evidence>
<feature type="domain" description="SGNH hydrolase-type esterase" evidence="3">
    <location>
        <begin position="150"/>
        <end position="316"/>
    </location>
</feature>
<comment type="similarity">
    <text evidence="1">Belongs to the 'GDSL' lipolytic enzyme family.</text>
</comment>
<dbReference type="InterPro" id="IPR013830">
    <property type="entry name" value="SGNH_hydro"/>
</dbReference>